<name>A0A7K3NQR6_9BACT</name>
<accession>A0A7K3NQR6</accession>
<dbReference type="InterPro" id="IPR057661">
    <property type="entry name" value="RsdA/BaiN/AoA(So)_Rossmann"/>
</dbReference>
<dbReference type="Gene3D" id="3.50.50.60">
    <property type="entry name" value="FAD/NAD(P)-binding domain"/>
    <property type="match status" value="1"/>
</dbReference>
<dbReference type="InterPro" id="IPR023166">
    <property type="entry name" value="BaiN-like_dom_sf"/>
</dbReference>
<dbReference type="InterPro" id="IPR036188">
    <property type="entry name" value="FAD/NAD-bd_sf"/>
</dbReference>
<dbReference type="InterPro" id="IPR004792">
    <property type="entry name" value="BaiN-like"/>
</dbReference>
<sequence>MSRHDVIILGAGASGLWCAARCAARGLSALVLDHAKKPAQKVRISGGGRCNLTNAHVAPSDYLGQNPHFVKSALARFTPADLLDAVHAAGLDTAEEDHGKIFCRQGAQAMAEFLVDKARTSGAEILAQTPILDVRQDDGAPSERFAVTTPTDPHTANCLVVATGGLSWPRLGASDLGYRIARRFGLPVVATRPGLAPLLAPPELTPFCHGLSGTALPVGISVSSAPREVHGDMLFTHKGLSGPAVLDASLYWRPGDALSIDLAPGRDLATLPDDSPRQDIKNALARVLPSRLATALCQRGGLSGTVAAIPRKRLLAFLDALHAFPFTPAGTEGYAKAEVTLGGVDTSRISSKTMQALAVPGLFFIGEALDVTGRLGGLNLHWAFASAQAAATAQPLA</sequence>
<evidence type="ECO:0000259" key="5">
    <source>
        <dbReference type="Pfam" id="PF22780"/>
    </source>
</evidence>
<dbReference type="PRINTS" id="PR00411">
    <property type="entry name" value="PNDRDTASEI"/>
</dbReference>
<protein>
    <submittedName>
        <fullName evidence="6">Aminoacetone oxidase family FAD-binding enzyme</fullName>
    </submittedName>
</protein>
<dbReference type="EMBL" id="JAAGRQ010000114">
    <property type="protein sequence ID" value="NDY58562.1"/>
    <property type="molecule type" value="Genomic_DNA"/>
</dbReference>
<evidence type="ECO:0000313" key="6">
    <source>
        <dbReference type="EMBL" id="NDY58562.1"/>
    </source>
</evidence>
<comment type="caution">
    <text evidence="6">The sequence shown here is derived from an EMBL/GenBank/DDBJ whole genome shotgun (WGS) entry which is preliminary data.</text>
</comment>
<gene>
    <name evidence="6" type="ORF">G3N56_17650</name>
</gene>
<feature type="domain" description="RsdA/BaiN/AoA(So)-like Rossmann fold-like" evidence="4">
    <location>
        <begin position="4"/>
        <end position="392"/>
    </location>
</feature>
<dbReference type="Proteomes" id="UP000469724">
    <property type="component" value="Unassembled WGS sequence"/>
</dbReference>
<feature type="domain" description="RsdA/BaiN/AoA(So)-like insert" evidence="5">
    <location>
        <begin position="192"/>
        <end position="339"/>
    </location>
</feature>
<dbReference type="Pfam" id="PF22780">
    <property type="entry name" value="HI0933_like_1st"/>
    <property type="match status" value="1"/>
</dbReference>
<dbReference type="AlphaFoldDB" id="A0A7K3NQR6"/>
<dbReference type="InterPro" id="IPR055178">
    <property type="entry name" value="RsdA/BaiN/AoA(So)-like_dom"/>
</dbReference>
<dbReference type="PANTHER" id="PTHR42887">
    <property type="entry name" value="OS12G0638800 PROTEIN"/>
    <property type="match status" value="1"/>
</dbReference>
<dbReference type="PANTHER" id="PTHR42887:SF2">
    <property type="entry name" value="OS12G0638800 PROTEIN"/>
    <property type="match status" value="1"/>
</dbReference>
<comment type="cofactor">
    <cofactor evidence="1">
        <name>FAD</name>
        <dbReference type="ChEBI" id="CHEBI:57692"/>
    </cofactor>
</comment>
<evidence type="ECO:0000256" key="3">
    <source>
        <dbReference type="ARBA" id="ARBA00022827"/>
    </source>
</evidence>
<organism evidence="6 7">
    <name type="scientific">Desulfolutivibrio sulfodismutans</name>
    <dbReference type="NCBI Taxonomy" id="63561"/>
    <lineage>
        <taxon>Bacteria</taxon>
        <taxon>Pseudomonadati</taxon>
        <taxon>Thermodesulfobacteriota</taxon>
        <taxon>Desulfovibrionia</taxon>
        <taxon>Desulfovibrionales</taxon>
        <taxon>Desulfovibrionaceae</taxon>
        <taxon>Desulfolutivibrio</taxon>
    </lineage>
</organism>
<dbReference type="Gene3D" id="2.40.30.10">
    <property type="entry name" value="Translation factors"/>
    <property type="match status" value="1"/>
</dbReference>
<dbReference type="RefSeq" id="WP_163303633.1">
    <property type="nucleotide sequence ID" value="NZ_JAAGRQ010000114.1"/>
</dbReference>
<keyword evidence="2" id="KW-0285">Flavoprotein</keyword>
<evidence type="ECO:0000313" key="7">
    <source>
        <dbReference type="Proteomes" id="UP000469724"/>
    </source>
</evidence>
<dbReference type="Pfam" id="PF03486">
    <property type="entry name" value="HI0933_like"/>
    <property type="match status" value="1"/>
</dbReference>
<proteinExistence type="predicted"/>
<keyword evidence="7" id="KW-1185">Reference proteome</keyword>
<dbReference type="SUPFAM" id="SSF51905">
    <property type="entry name" value="FAD/NAD(P)-binding domain"/>
    <property type="match status" value="1"/>
</dbReference>
<dbReference type="SUPFAM" id="SSF160996">
    <property type="entry name" value="HI0933 insert domain-like"/>
    <property type="match status" value="1"/>
</dbReference>
<evidence type="ECO:0000256" key="1">
    <source>
        <dbReference type="ARBA" id="ARBA00001974"/>
    </source>
</evidence>
<keyword evidence="3" id="KW-0274">FAD</keyword>
<dbReference type="NCBIfam" id="TIGR00275">
    <property type="entry name" value="aminoacetone oxidase family FAD-binding enzyme"/>
    <property type="match status" value="1"/>
</dbReference>
<reference evidence="6 7" key="1">
    <citation type="submission" date="2020-02" db="EMBL/GenBank/DDBJ databases">
        <title>Comparative genomics of sulfur disproportionating microorganisms.</title>
        <authorList>
            <person name="Ward L.M."/>
            <person name="Bertran E."/>
            <person name="Johnston D.T."/>
        </authorList>
    </citation>
    <scope>NUCLEOTIDE SEQUENCE [LARGE SCALE GENOMIC DNA]</scope>
    <source>
        <strain evidence="6 7">DSM 3696</strain>
    </source>
</reference>
<evidence type="ECO:0000259" key="4">
    <source>
        <dbReference type="Pfam" id="PF03486"/>
    </source>
</evidence>
<dbReference type="Gene3D" id="1.10.8.260">
    <property type="entry name" value="HI0933 insert domain-like"/>
    <property type="match status" value="1"/>
</dbReference>
<evidence type="ECO:0000256" key="2">
    <source>
        <dbReference type="ARBA" id="ARBA00022630"/>
    </source>
</evidence>